<feature type="compositionally biased region" description="Gly residues" evidence="1">
    <location>
        <begin position="117"/>
        <end position="126"/>
    </location>
</feature>
<keyword evidence="2" id="KW-0812">Transmembrane</keyword>
<reference evidence="4" key="1">
    <citation type="submission" date="2015-12" db="EMBL/GenBank/DDBJ databases">
        <title>Update maize B73 reference genome by single molecule sequencing technologies.</title>
        <authorList>
            <consortium name="Maize Genome Sequencing Project"/>
            <person name="Ware D."/>
        </authorList>
    </citation>
    <scope>NUCLEOTIDE SEQUENCE [LARGE SCALE GENOMIC DNA]</scope>
    <source>
        <strain evidence="4">cv. B73</strain>
    </source>
</reference>
<dbReference type="EnsemblPlants" id="Zm00001eb136370_T001">
    <property type="protein sequence ID" value="Zm00001eb136370_P001"/>
    <property type="gene ID" value="Zm00001eb136370"/>
</dbReference>
<evidence type="ECO:0000313" key="4">
    <source>
        <dbReference type="Proteomes" id="UP000007305"/>
    </source>
</evidence>
<keyword evidence="2" id="KW-1133">Transmembrane helix</keyword>
<feature type="region of interest" description="Disordered" evidence="1">
    <location>
        <begin position="99"/>
        <end position="144"/>
    </location>
</feature>
<evidence type="ECO:0000256" key="2">
    <source>
        <dbReference type="SAM" id="Phobius"/>
    </source>
</evidence>
<feature type="transmembrane region" description="Helical" evidence="2">
    <location>
        <begin position="153"/>
        <end position="179"/>
    </location>
</feature>
<dbReference type="Gramene" id="Zm00001eb136370_T001">
    <property type="protein sequence ID" value="Zm00001eb136370_P001"/>
    <property type="gene ID" value="Zm00001eb136370"/>
</dbReference>
<organism evidence="3 4">
    <name type="scientific">Zea mays</name>
    <name type="common">Maize</name>
    <dbReference type="NCBI Taxonomy" id="4577"/>
    <lineage>
        <taxon>Eukaryota</taxon>
        <taxon>Viridiplantae</taxon>
        <taxon>Streptophyta</taxon>
        <taxon>Embryophyta</taxon>
        <taxon>Tracheophyta</taxon>
        <taxon>Spermatophyta</taxon>
        <taxon>Magnoliopsida</taxon>
        <taxon>Liliopsida</taxon>
        <taxon>Poales</taxon>
        <taxon>Poaceae</taxon>
        <taxon>PACMAD clade</taxon>
        <taxon>Panicoideae</taxon>
        <taxon>Andropogonodae</taxon>
        <taxon>Andropogoneae</taxon>
        <taxon>Tripsacinae</taxon>
        <taxon>Zea</taxon>
    </lineage>
</organism>
<feature type="compositionally biased region" description="Gly residues" evidence="1">
    <location>
        <begin position="133"/>
        <end position="144"/>
    </location>
</feature>
<dbReference type="Proteomes" id="UP000007305">
    <property type="component" value="Chromosome 3"/>
</dbReference>
<name>A0A804N5E8_MAIZE</name>
<reference evidence="3" key="3">
    <citation type="submission" date="2021-05" db="UniProtKB">
        <authorList>
            <consortium name="EnsemblPlants"/>
        </authorList>
    </citation>
    <scope>IDENTIFICATION</scope>
    <source>
        <strain evidence="3">cv. B73</strain>
    </source>
</reference>
<gene>
    <name evidence="3" type="primary">LOC103650216</name>
</gene>
<accession>A0A804N5E8</accession>
<dbReference type="InParanoid" id="A0A804N5E8"/>
<keyword evidence="4" id="KW-1185">Reference proteome</keyword>
<protein>
    <submittedName>
        <fullName evidence="3">Uncharacterized protein</fullName>
    </submittedName>
</protein>
<evidence type="ECO:0000313" key="3">
    <source>
        <dbReference type="EnsemblPlants" id="Zm00001eb136370_P001"/>
    </source>
</evidence>
<sequence>MTGPAGASSCVLHGTCALGSGGGMGASVLVGAVPRGVPLSRLGAPVVQAHRPVIDEAKAVAVRAPHQLAAAAAKLRRHVVLHQAPLLLPLVVESAARGDDPCPGGADDDHPVPAAELGGGHRNGGCGDDEQGDGGGGGGGGEGQVAGSHRRALWSFTFSSLWGLAPGAFTSCFLLRLIYICKSNKHQMVHSQIG</sequence>
<dbReference type="AlphaFoldDB" id="A0A804N5E8"/>
<keyword evidence="2" id="KW-0472">Membrane</keyword>
<proteinExistence type="predicted"/>
<reference evidence="3" key="2">
    <citation type="submission" date="2019-07" db="EMBL/GenBank/DDBJ databases">
        <authorList>
            <person name="Seetharam A."/>
            <person name="Woodhouse M."/>
            <person name="Cannon E."/>
        </authorList>
    </citation>
    <scope>NUCLEOTIDE SEQUENCE [LARGE SCALE GENOMIC DNA]</scope>
    <source>
        <strain evidence="3">cv. B73</strain>
    </source>
</reference>
<evidence type="ECO:0000256" key="1">
    <source>
        <dbReference type="SAM" id="MobiDB-lite"/>
    </source>
</evidence>